<evidence type="ECO:0000313" key="1">
    <source>
        <dbReference type="EMBL" id="KAK7844208.1"/>
    </source>
</evidence>
<sequence length="95" mass="10794">MNFTTVLWGRAYSRLMADGYLLSQFQRTKISHLFREAYRGADCLAKKACSMVNDVVNDFVVLNVPPSPDLDVILNSNIHGLYSLRLIANMLPFVR</sequence>
<gene>
    <name evidence="1" type="ORF">CFP56_011051</name>
</gene>
<organism evidence="1 2">
    <name type="scientific">Quercus suber</name>
    <name type="common">Cork oak</name>
    <dbReference type="NCBI Taxonomy" id="58331"/>
    <lineage>
        <taxon>Eukaryota</taxon>
        <taxon>Viridiplantae</taxon>
        <taxon>Streptophyta</taxon>
        <taxon>Embryophyta</taxon>
        <taxon>Tracheophyta</taxon>
        <taxon>Spermatophyta</taxon>
        <taxon>Magnoliopsida</taxon>
        <taxon>eudicotyledons</taxon>
        <taxon>Gunneridae</taxon>
        <taxon>Pentapetalae</taxon>
        <taxon>rosids</taxon>
        <taxon>fabids</taxon>
        <taxon>Fagales</taxon>
        <taxon>Fagaceae</taxon>
        <taxon>Quercus</taxon>
    </lineage>
</organism>
<proteinExistence type="predicted"/>
<evidence type="ECO:0000313" key="2">
    <source>
        <dbReference type="Proteomes" id="UP000237347"/>
    </source>
</evidence>
<accession>A0AAW0KZR2</accession>
<dbReference type="AlphaFoldDB" id="A0AAW0KZR2"/>
<dbReference type="Proteomes" id="UP000237347">
    <property type="component" value="Unassembled WGS sequence"/>
</dbReference>
<comment type="caution">
    <text evidence="1">The sequence shown here is derived from an EMBL/GenBank/DDBJ whole genome shotgun (WGS) entry which is preliminary data.</text>
</comment>
<protein>
    <submittedName>
        <fullName evidence="1">Uncharacterized protein</fullName>
    </submittedName>
</protein>
<keyword evidence="2" id="KW-1185">Reference proteome</keyword>
<dbReference type="EMBL" id="PKMF04000189">
    <property type="protein sequence ID" value="KAK7844208.1"/>
    <property type="molecule type" value="Genomic_DNA"/>
</dbReference>
<name>A0AAW0KZR2_QUESU</name>
<reference evidence="1 2" key="1">
    <citation type="journal article" date="2018" name="Sci. Data">
        <title>The draft genome sequence of cork oak.</title>
        <authorList>
            <person name="Ramos A.M."/>
            <person name="Usie A."/>
            <person name="Barbosa P."/>
            <person name="Barros P.M."/>
            <person name="Capote T."/>
            <person name="Chaves I."/>
            <person name="Simoes F."/>
            <person name="Abreu I."/>
            <person name="Carrasquinho I."/>
            <person name="Faro C."/>
            <person name="Guimaraes J.B."/>
            <person name="Mendonca D."/>
            <person name="Nobrega F."/>
            <person name="Rodrigues L."/>
            <person name="Saibo N.J.M."/>
            <person name="Varela M.C."/>
            <person name="Egas C."/>
            <person name="Matos J."/>
            <person name="Miguel C.M."/>
            <person name="Oliveira M.M."/>
            <person name="Ricardo C.P."/>
            <person name="Goncalves S."/>
        </authorList>
    </citation>
    <scope>NUCLEOTIDE SEQUENCE [LARGE SCALE GENOMIC DNA]</scope>
    <source>
        <strain evidence="2">cv. HL8</strain>
    </source>
</reference>